<evidence type="ECO:0000313" key="3">
    <source>
        <dbReference type="Proteomes" id="UP000193675"/>
    </source>
</evidence>
<dbReference type="Proteomes" id="UP000193675">
    <property type="component" value="Unassembled WGS sequence"/>
</dbReference>
<name>A0A1X0ZW08_PSEPU</name>
<evidence type="ECO:0000256" key="1">
    <source>
        <dbReference type="SAM" id="Phobius"/>
    </source>
</evidence>
<keyword evidence="1" id="KW-1133">Transmembrane helix</keyword>
<keyword evidence="1" id="KW-0812">Transmembrane</keyword>
<dbReference type="EMBL" id="NBWC01000016">
    <property type="protein sequence ID" value="ORL63786.1"/>
    <property type="molecule type" value="Genomic_DNA"/>
</dbReference>
<feature type="transmembrane region" description="Helical" evidence="1">
    <location>
        <begin position="7"/>
        <end position="26"/>
    </location>
</feature>
<feature type="transmembrane region" description="Helical" evidence="1">
    <location>
        <begin position="38"/>
        <end position="56"/>
    </location>
</feature>
<proteinExistence type="predicted"/>
<reference evidence="2 3" key="1">
    <citation type="submission" date="2017-04" db="EMBL/GenBank/DDBJ databases">
        <title>Presence of VIM-2 positive Pseudomonas species in chickens and their surrounding environment.</title>
        <authorList>
            <person name="Zhang R."/>
        </authorList>
    </citation>
    <scope>NUCLEOTIDE SEQUENCE [LARGE SCALE GENOMIC DNA]</scope>
    <source>
        <strain evidence="2 3">DZ-C18</strain>
    </source>
</reference>
<protein>
    <submittedName>
        <fullName evidence="2">Uncharacterized protein</fullName>
    </submittedName>
</protein>
<gene>
    <name evidence="2" type="ORF">B7H17_13750</name>
</gene>
<keyword evidence="1" id="KW-0472">Membrane</keyword>
<sequence>MTHVQRLKYSILIILVVLGLMLGLSYLQKQGTISEQTFQYIAIAIAVVVVVINGILRRKVGPKP</sequence>
<organism evidence="2 3">
    <name type="scientific">Pseudomonas putida</name>
    <name type="common">Arthrobacter siderocapsulatus</name>
    <dbReference type="NCBI Taxonomy" id="303"/>
    <lineage>
        <taxon>Bacteria</taxon>
        <taxon>Pseudomonadati</taxon>
        <taxon>Pseudomonadota</taxon>
        <taxon>Gammaproteobacteria</taxon>
        <taxon>Pseudomonadales</taxon>
        <taxon>Pseudomonadaceae</taxon>
        <taxon>Pseudomonas</taxon>
    </lineage>
</organism>
<dbReference type="AlphaFoldDB" id="A0A1X0ZW08"/>
<accession>A0A1X0ZW08</accession>
<evidence type="ECO:0000313" key="2">
    <source>
        <dbReference type="EMBL" id="ORL63786.1"/>
    </source>
</evidence>
<comment type="caution">
    <text evidence="2">The sequence shown here is derived from an EMBL/GenBank/DDBJ whole genome shotgun (WGS) entry which is preliminary data.</text>
</comment>
<dbReference type="RefSeq" id="WP_084856884.1">
    <property type="nucleotide sequence ID" value="NZ_JAOTEI010000004.1"/>
</dbReference>